<feature type="compositionally biased region" description="Basic and acidic residues" evidence="1">
    <location>
        <begin position="77"/>
        <end position="88"/>
    </location>
</feature>
<name>Q5MGF9_LONON</name>
<organism evidence="3">
    <name type="scientific">Lonomia obliqua</name>
    <name type="common">Moth</name>
    <dbReference type="NCBI Taxonomy" id="304329"/>
    <lineage>
        <taxon>Eukaryota</taxon>
        <taxon>Metazoa</taxon>
        <taxon>Ecdysozoa</taxon>
        <taxon>Arthropoda</taxon>
        <taxon>Hexapoda</taxon>
        <taxon>Insecta</taxon>
        <taxon>Pterygota</taxon>
        <taxon>Neoptera</taxon>
        <taxon>Endopterygota</taxon>
        <taxon>Lepidoptera</taxon>
        <taxon>Glossata</taxon>
        <taxon>Ditrysia</taxon>
        <taxon>Bombycoidea</taxon>
        <taxon>Saturniidae</taxon>
        <taxon>Hemileucinae</taxon>
        <taxon>Lonomia</taxon>
    </lineage>
</organism>
<evidence type="ECO:0000256" key="2">
    <source>
        <dbReference type="SAM" id="SignalP"/>
    </source>
</evidence>
<feature type="chain" id="PRO_5004260028" evidence="2">
    <location>
        <begin position="18"/>
        <end position="88"/>
    </location>
</feature>
<evidence type="ECO:0000313" key="3">
    <source>
        <dbReference type="EMBL" id="AAV91441.1"/>
    </source>
</evidence>
<keyword evidence="2" id="KW-0732">Signal</keyword>
<protein>
    <submittedName>
        <fullName evidence="3">Uncharacterized protein</fullName>
    </submittedName>
</protein>
<sequence length="88" mass="9659">MRAIVFFFFAILAMAAAQRDSVQVVDNSNQVPSDGQFVISNPDPFFSQPSNGPNGGYQQPDISPAFVDNSNQYRPQKHYDHPGARGGK</sequence>
<feature type="region of interest" description="Disordered" evidence="1">
    <location>
        <begin position="30"/>
        <end position="88"/>
    </location>
</feature>
<accession>Q5MGF9</accession>
<feature type="compositionally biased region" description="Polar residues" evidence="1">
    <location>
        <begin position="47"/>
        <end position="61"/>
    </location>
</feature>
<evidence type="ECO:0000256" key="1">
    <source>
        <dbReference type="SAM" id="MobiDB-lite"/>
    </source>
</evidence>
<dbReference type="AlphaFoldDB" id="Q5MGF9"/>
<reference evidence="3" key="1">
    <citation type="journal article" date="2005" name="Gene">
        <title>A catalog for the transcripts from the venomous structures of the caterpillar Lonomia obliqua: identification of the proteins potentially involved in the coagulation disorder and hemorrhagic syndrome.</title>
        <authorList>
            <person name="Veiga A.B.G."/>
            <person name="Ribeiro J.M.C."/>
            <person name="Guimaraes J.A."/>
            <person name="Francischetti I.M.B."/>
        </authorList>
    </citation>
    <scope>NUCLEOTIDE SEQUENCE</scope>
    <source>
        <tissue evidence="3">Tegument</tissue>
    </source>
</reference>
<dbReference type="EMBL" id="AY829827">
    <property type="protein sequence ID" value="AAV91441.1"/>
    <property type="molecule type" value="mRNA"/>
</dbReference>
<feature type="signal peptide" evidence="2">
    <location>
        <begin position="1"/>
        <end position="17"/>
    </location>
</feature>
<proteinExistence type="evidence at transcript level"/>